<keyword evidence="9" id="KW-1185">Reference proteome</keyword>
<comment type="caution">
    <text evidence="8">The sequence shown here is derived from an EMBL/GenBank/DDBJ whole genome shotgun (WGS) entry which is preliminary data.</text>
</comment>
<sequence length="452" mass="49359">MTISNKSALELSKHTLAKVNKINLALPLTLISSLLIVGCTTDSRSTLTSKAPLSTAQPQSSSPVAYTYGVRPFYLINDMDEGPLKEELQVCKGQLPSKTDFSIAHRGAPLQLPEHTYDSYVASAQMGAGILECDVAFTNDGELVCRHAQNDLHTTTNILATPLANQCTVPPILDAKGKLTNADSIECRTSDISAAQFKTLTGKMDAANKKATSISEYMNATAPWRTDLYSQNGKVLTLKEHIALARKLGMKHTPELKAPAVTMPFNGYRLNDYRQQLIDTYNAANVPASDVFAQSFNIEDLDYWIKNEPAYGANAVYLIDDSNETAKDKTFDKDDATTWKHSLADIKARGINTIAPALWLLVTTDGKGNMQPSEYAKQAKANGLKIITWSIERSGPLTDGGDWYYSGLSDAINNDGDMMNYIDVLAQDVGVQGIFSDWPATVSYYANCKGLK</sequence>
<dbReference type="GO" id="GO:0008889">
    <property type="term" value="F:glycerophosphodiester phosphodiesterase activity"/>
    <property type="evidence" value="ECO:0007669"/>
    <property type="project" value="UniProtKB-EC"/>
</dbReference>
<dbReference type="GO" id="GO:0006629">
    <property type="term" value="P:lipid metabolic process"/>
    <property type="evidence" value="ECO:0007669"/>
    <property type="project" value="InterPro"/>
</dbReference>
<keyword evidence="3" id="KW-0732">Signal</keyword>
<evidence type="ECO:0000256" key="3">
    <source>
        <dbReference type="ARBA" id="ARBA00022729"/>
    </source>
</evidence>
<comment type="catalytic activity">
    <reaction evidence="6">
        <text>a sn-glycero-3-phosphodiester + H2O = an alcohol + sn-glycerol 3-phosphate + H(+)</text>
        <dbReference type="Rhea" id="RHEA:12969"/>
        <dbReference type="ChEBI" id="CHEBI:15377"/>
        <dbReference type="ChEBI" id="CHEBI:15378"/>
        <dbReference type="ChEBI" id="CHEBI:30879"/>
        <dbReference type="ChEBI" id="CHEBI:57597"/>
        <dbReference type="ChEBI" id="CHEBI:83408"/>
        <dbReference type="EC" id="3.1.4.46"/>
    </reaction>
</comment>
<proteinExistence type="inferred from homology"/>
<dbReference type="PANTHER" id="PTHR43620:SF7">
    <property type="entry name" value="GLYCEROPHOSPHODIESTER PHOSPHODIESTERASE GDPD5-RELATED"/>
    <property type="match status" value="1"/>
</dbReference>
<dbReference type="Gene3D" id="3.20.20.190">
    <property type="entry name" value="Phosphatidylinositol (PI) phosphodiesterase"/>
    <property type="match status" value="1"/>
</dbReference>
<dbReference type="GO" id="GO:0006071">
    <property type="term" value="P:glycerol metabolic process"/>
    <property type="evidence" value="ECO:0007669"/>
    <property type="project" value="UniProtKB-KW"/>
</dbReference>
<evidence type="ECO:0000256" key="6">
    <source>
        <dbReference type="ARBA" id="ARBA00047512"/>
    </source>
</evidence>
<protein>
    <recommendedName>
        <fullName evidence="2">glycerophosphodiester phosphodiesterase</fullName>
        <ecNumber evidence="2">3.1.4.46</ecNumber>
    </recommendedName>
</protein>
<dbReference type="AlphaFoldDB" id="A0A6N7BZ40"/>
<evidence type="ECO:0000313" key="8">
    <source>
        <dbReference type="EMBL" id="KAF0567777.1"/>
    </source>
</evidence>
<dbReference type="RefSeq" id="WP_160023281.1">
    <property type="nucleotide sequence ID" value="NZ_VZIZ01000035.1"/>
</dbReference>
<accession>A0A6N7BZ40</accession>
<gene>
    <name evidence="8" type="ORF">FQV37_1797</name>
</gene>
<evidence type="ECO:0000259" key="7">
    <source>
        <dbReference type="PROSITE" id="PS51704"/>
    </source>
</evidence>
<dbReference type="PANTHER" id="PTHR43620">
    <property type="entry name" value="GLYCEROPHOSPHORYL DIESTER PHOSPHODIESTERASE"/>
    <property type="match status" value="1"/>
</dbReference>
<dbReference type="EMBL" id="VZIZ01000035">
    <property type="protein sequence ID" value="KAF0567777.1"/>
    <property type="molecule type" value="Genomic_DNA"/>
</dbReference>
<feature type="domain" description="GP-PDE" evidence="7">
    <location>
        <begin position="100"/>
        <end position="429"/>
    </location>
</feature>
<dbReference type="Proteomes" id="UP000471465">
    <property type="component" value="Unassembled WGS sequence"/>
</dbReference>
<dbReference type="SUPFAM" id="SSF51695">
    <property type="entry name" value="PLC-like phosphodiesterases"/>
    <property type="match status" value="1"/>
</dbReference>
<evidence type="ECO:0000256" key="1">
    <source>
        <dbReference type="ARBA" id="ARBA00007277"/>
    </source>
</evidence>
<organism evidence="8 9">
    <name type="scientific">Psychrobacter nivimaris</name>
    <dbReference type="NCBI Taxonomy" id="281738"/>
    <lineage>
        <taxon>Bacteria</taxon>
        <taxon>Pseudomonadati</taxon>
        <taxon>Pseudomonadota</taxon>
        <taxon>Gammaproteobacteria</taxon>
        <taxon>Moraxellales</taxon>
        <taxon>Moraxellaceae</taxon>
        <taxon>Psychrobacter</taxon>
    </lineage>
</organism>
<keyword evidence="5 8" id="KW-0378">Hydrolase</keyword>
<name>A0A6N7BZ40_9GAMM</name>
<evidence type="ECO:0000256" key="5">
    <source>
        <dbReference type="ARBA" id="ARBA00022801"/>
    </source>
</evidence>
<evidence type="ECO:0000256" key="2">
    <source>
        <dbReference type="ARBA" id="ARBA00012247"/>
    </source>
</evidence>
<keyword evidence="4" id="KW-0319">Glycerol metabolism</keyword>
<comment type="similarity">
    <text evidence="1">Belongs to the glycerophosphoryl diester phosphodiesterase family.</text>
</comment>
<dbReference type="InterPro" id="IPR030395">
    <property type="entry name" value="GP_PDE_dom"/>
</dbReference>
<dbReference type="PROSITE" id="PS51704">
    <property type="entry name" value="GP_PDE"/>
    <property type="match status" value="1"/>
</dbReference>
<evidence type="ECO:0000313" key="9">
    <source>
        <dbReference type="Proteomes" id="UP000471465"/>
    </source>
</evidence>
<dbReference type="Pfam" id="PF03009">
    <property type="entry name" value="GDPD"/>
    <property type="match status" value="1"/>
</dbReference>
<dbReference type="EC" id="3.1.4.46" evidence="2"/>
<dbReference type="InterPro" id="IPR017946">
    <property type="entry name" value="PLC-like_Pdiesterase_TIM-brl"/>
</dbReference>
<reference evidence="8 9" key="1">
    <citation type="submission" date="2019-09" db="EMBL/GenBank/DDBJ databases">
        <title>Draft genome sequence of Psychrobacter nivimaris LAMA 639, in search for biotechnological relevant genes.</title>
        <authorList>
            <person name="Lima A.O.S."/>
            <person name="Staloch B.E.K."/>
            <person name="Freitas R.C."/>
            <person name="Niero H."/>
            <person name="Silva M.A.C."/>
        </authorList>
    </citation>
    <scope>NUCLEOTIDE SEQUENCE [LARGE SCALE GENOMIC DNA]</scope>
    <source>
        <strain evidence="8 9">LAMA 639</strain>
    </source>
</reference>
<evidence type="ECO:0000256" key="4">
    <source>
        <dbReference type="ARBA" id="ARBA00022798"/>
    </source>
</evidence>